<accession>A0A086TEA3</accession>
<dbReference type="AlphaFoldDB" id="A0A086TEA3"/>
<dbReference type="HOGENOM" id="CLU_153990_0_0_1"/>
<evidence type="ECO:0000313" key="3">
    <source>
        <dbReference type="Proteomes" id="UP000029964"/>
    </source>
</evidence>
<reference evidence="3" key="1">
    <citation type="journal article" date="2014" name="Genome Announc.">
        <title>Genome sequence and annotation of Acremonium chrysogenum, producer of the beta-lactam antibiotic cephalosporin C.</title>
        <authorList>
            <person name="Terfehr D."/>
            <person name="Dahlmann T.A."/>
            <person name="Specht T."/>
            <person name="Zadra I."/>
            <person name="Kuernsteiner H."/>
            <person name="Kueck U."/>
        </authorList>
    </citation>
    <scope>NUCLEOTIDE SEQUENCE [LARGE SCALE GENOMIC DNA]</scope>
    <source>
        <strain evidence="3">ATCC 11550 / CBS 779.69 / DSM 880 / IAM 14645 / JCM 23072 / IMI 49137</strain>
    </source>
</reference>
<dbReference type="EMBL" id="JPKY01000008">
    <property type="protein sequence ID" value="KFH47685.1"/>
    <property type="molecule type" value="Genomic_DNA"/>
</dbReference>
<organism evidence="2 3">
    <name type="scientific">Hapsidospora chrysogenum (strain ATCC 11550 / CBS 779.69 / DSM 880 / IAM 14645 / JCM 23072 / IMI 49137)</name>
    <name type="common">Acremonium chrysogenum</name>
    <dbReference type="NCBI Taxonomy" id="857340"/>
    <lineage>
        <taxon>Eukaryota</taxon>
        <taxon>Fungi</taxon>
        <taxon>Dikarya</taxon>
        <taxon>Ascomycota</taxon>
        <taxon>Pezizomycotina</taxon>
        <taxon>Sordariomycetes</taxon>
        <taxon>Hypocreomycetidae</taxon>
        <taxon>Hypocreales</taxon>
        <taxon>Bionectriaceae</taxon>
        <taxon>Hapsidospora</taxon>
    </lineage>
</organism>
<keyword evidence="3" id="KW-1185">Reference proteome</keyword>
<dbReference type="OrthoDB" id="5143921at2759"/>
<gene>
    <name evidence="2" type="ORF">ACRE_015330</name>
</gene>
<sequence>MQLKLLLLGLATAAIAMPSPADGNKLTVEVRDNNMPAPPADNADDVVLEARAPPRKWQAAGGCKTDWGGKCLNQCKKEAKSKGQTCKLGSTIWKDDCWLGWSVCVCYCRV</sequence>
<keyword evidence="1" id="KW-0732">Signal</keyword>
<protein>
    <recommendedName>
        <fullName evidence="4">Invertebrate defensins family profile domain-containing protein</fullName>
    </recommendedName>
</protein>
<evidence type="ECO:0000256" key="1">
    <source>
        <dbReference type="SAM" id="SignalP"/>
    </source>
</evidence>
<evidence type="ECO:0000313" key="2">
    <source>
        <dbReference type="EMBL" id="KFH47685.1"/>
    </source>
</evidence>
<feature type="chain" id="PRO_5001815648" description="Invertebrate defensins family profile domain-containing protein" evidence="1">
    <location>
        <begin position="24"/>
        <end position="110"/>
    </location>
</feature>
<dbReference type="Proteomes" id="UP000029964">
    <property type="component" value="Unassembled WGS sequence"/>
</dbReference>
<name>A0A086TEA3_HAPC1</name>
<evidence type="ECO:0008006" key="4">
    <source>
        <dbReference type="Google" id="ProtNLM"/>
    </source>
</evidence>
<feature type="signal peptide" evidence="1">
    <location>
        <begin position="1"/>
        <end position="23"/>
    </location>
</feature>
<comment type="caution">
    <text evidence="2">The sequence shown here is derived from an EMBL/GenBank/DDBJ whole genome shotgun (WGS) entry which is preliminary data.</text>
</comment>
<proteinExistence type="predicted"/>